<name>A0A1I7XJ84_HETBA</name>
<accession>A0A1I7XJ84</accession>
<protein>
    <submittedName>
        <fullName evidence="2">ZP domain-containing protein</fullName>
    </submittedName>
</protein>
<sequence>MISFIAKVKDVIRTIHLNGSVILSKGDPFSGHHFACRPFSSVEINRTYRYNVAQPMNVDVRMMYSPSTDVYMDEETTTEGPWSNVSGSGVIPSGDVPFYGETRGSDSKLMNQPTKSLEKIYTDMKTSLPRRKACKIMCKVLPDS</sequence>
<evidence type="ECO:0000313" key="2">
    <source>
        <dbReference type="WBParaSite" id="Hba_17771"/>
    </source>
</evidence>
<dbReference type="AlphaFoldDB" id="A0A1I7XJ84"/>
<organism evidence="1 2">
    <name type="scientific">Heterorhabditis bacteriophora</name>
    <name type="common">Entomopathogenic nematode worm</name>
    <dbReference type="NCBI Taxonomy" id="37862"/>
    <lineage>
        <taxon>Eukaryota</taxon>
        <taxon>Metazoa</taxon>
        <taxon>Ecdysozoa</taxon>
        <taxon>Nematoda</taxon>
        <taxon>Chromadorea</taxon>
        <taxon>Rhabditida</taxon>
        <taxon>Rhabditina</taxon>
        <taxon>Rhabditomorpha</taxon>
        <taxon>Strongyloidea</taxon>
        <taxon>Heterorhabditidae</taxon>
        <taxon>Heterorhabditis</taxon>
    </lineage>
</organism>
<proteinExistence type="predicted"/>
<evidence type="ECO:0000313" key="1">
    <source>
        <dbReference type="Proteomes" id="UP000095283"/>
    </source>
</evidence>
<keyword evidence="1" id="KW-1185">Reference proteome</keyword>
<dbReference type="Proteomes" id="UP000095283">
    <property type="component" value="Unplaced"/>
</dbReference>
<dbReference type="WBParaSite" id="Hba_17771">
    <property type="protein sequence ID" value="Hba_17771"/>
    <property type="gene ID" value="Hba_17771"/>
</dbReference>
<reference evidence="2" key="1">
    <citation type="submission" date="2016-11" db="UniProtKB">
        <authorList>
            <consortium name="WormBaseParasite"/>
        </authorList>
    </citation>
    <scope>IDENTIFICATION</scope>
</reference>